<protein>
    <submittedName>
        <fullName evidence="1">Voltage-dependent T-type calcium channel subunit alpha-1I</fullName>
    </submittedName>
</protein>
<proteinExistence type="predicted"/>
<organism evidence="1 2">
    <name type="scientific">Anabarilius grahami</name>
    <name type="common">Kanglang fish</name>
    <name type="synonym">Barilius grahami</name>
    <dbReference type="NCBI Taxonomy" id="495550"/>
    <lineage>
        <taxon>Eukaryota</taxon>
        <taxon>Metazoa</taxon>
        <taxon>Chordata</taxon>
        <taxon>Craniata</taxon>
        <taxon>Vertebrata</taxon>
        <taxon>Euteleostomi</taxon>
        <taxon>Actinopterygii</taxon>
        <taxon>Neopterygii</taxon>
        <taxon>Teleostei</taxon>
        <taxon>Ostariophysi</taxon>
        <taxon>Cypriniformes</taxon>
        <taxon>Xenocyprididae</taxon>
        <taxon>Xenocypridinae</taxon>
        <taxon>Xenocypridinae incertae sedis</taxon>
        <taxon>Anabarilius</taxon>
    </lineage>
</organism>
<dbReference type="OrthoDB" id="8195947at2759"/>
<dbReference type="EMBL" id="RJVU01052801">
    <property type="protein sequence ID" value="ROL41043.1"/>
    <property type="molecule type" value="Genomic_DNA"/>
</dbReference>
<gene>
    <name evidence="1" type="ORF">DPX16_22364</name>
</gene>
<evidence type="ECO:0000313" key="2">
    <source>
        <dbReference type="Proteomes" id="UP000281406"/>
    </source>
</evidence>
<reference evidence="1 2" key="1">
    <citation type="submission" date="2018-10" db="EMBL/GenBank/DDBJ databases">
        <title>Genome assembly for a Yunnan-Guizhou Plateau 3E fish, Anabarilius grahami (Regan), and its evolutionary and genetic applications.</title>
        <authorList>
            <person name="Jiang W."/>
        </authorList>
    </citation>
    <scope>NUCLEOTIDE SEQUENCE [LARGE SCALE GENOMIC DNA]</scope>
    <source>
        <strain evidence="1">AG-KIZ</strain>
        <tissue evidence="1">Muscle</tissue>
    </source>
</reference>
<evidence type="ECO:0000313" key="1">
    <source>
        <dbReference type="EMBL" id="ROL41043.1"/>
    </source>
</evidence>
<keyword evidence="2" id="KW-1185">Reference proteome</keyword>
<sequence>MRRLWSVESYWSAQPRTSLTSNVMAVIDKPEGQSAHVSHKERMTTEELLGVSQVGARLRGDFRPSKIDDIIEEEDAGSENTTLDVPFPQLAPVVFSCLKQTTSPRSWSIKMVLSPYPLLAGAHRSGPVLEQQQGANQHRLLLPQRQVRSYSVVSSC</sequence>
<name>A0A3N0Y4A4_ANAGA</name>
<dbReference type="AlphaFoldDB" id="A0A3N0Y4A4"/>
<accession>A0A3N0Y4A4</accession>
<comment type="caution">
    <text evidence="1">The sequence shown here is derived from an EMBL/GenBank/DDBJ whole genome shotgun (WGS) entry which is preliminary data.</text>
</comment>
<dbReference type="Proteomes" id="UP000281406">
    <property type="component" value="Unassembled WGS sequence"/>
</dbReference>